<dbReference type="PATRIC" id="fig|1197325.3.peg.136"/>
<dbReference type="Proteomes" id="UP000009005">
    <property type="component" value="Chromosome"/>
</dbReference>
<name>I6ZID0_MYCWM</name>
<protein>
    <submittedName>
        <fullName evidence="1">Uncharacterized protein</fullName>
    </submittedName>
</protein>
<dbReference type="HOGENOM" id="CLU_053830_0_0_14"/>
<keyword evidence="2" id="KW-1185">Reference proteome</keyword>
<sequence length="447" mass="51817">MVTLITRGGDIQVERDKDSFLFNSNNSLNVKKAVSKDIKRNSGLVKDLNRTSLGVYRWQSEGVSEDILFVEGWDNAGQHKTIESKKHSQAERELWGGRDITYGNSWFGPRSTSIELDNLERAGEATKNSQKNYWTEIQKSGKYVTKEDLEGLQEYWKKRNKALEEDIFGLYHGWEWWADKFGKKKDGKLVDLEFDLSKLKDMLGKTEAELRDSPWNYGQVFQNPKLAKVRFFGDVEATAFNYLKKYIWPTSPKVQSLSEKNILPAIVELLFGGDNTGWNCQEPTATDNSLQSKFFGECVWNTRNNGDWKVKKVLKSAYKNNNGFWVPQKGRGGGWNGQQKLEDREKDQVLKMDSVQETGLLDEKCEKDTSWWGVPSWSDPTNGIRREVCDQIIRPWFGDTVNDKRLCLIEVKDYSYHLRLQTYLEVLQVPAWLSKNTFWTKCSNYRI</sequence>
<evidence type="ECO:0000313" key="2">
    <source>
        <dbReference type="Proteomes" id="UP000009005"/>
    </source>
</evidence>
<dbReference type="KEGG" id="mwe:WEN_00625"/>
<proteinExistence type="predicted"/>
<evidence type="ECO:0000313" key="1">
    <source>
        <dbReference type="EMBL" id="AFN64930.1"/>
    </source>
</evidence>
<organism evidence="1 2">
    <name type="scientific">Mycoplasma wenyonii (strain Massachusetts)</name>
    <name type="common">Eperythrozoon wenyonii</name>
    <dbReference type="NCBI Taxonomy" id="1197325"/>
    <lineage>
        <taxon>Bacteria</taxon>
        <taxon>Bacillati</taxon>
        <taxon>Mycoplasmatota</taxon>
        <taxon>Mollicutes</taxon>
        <taxon>Mycoplasmataceae</taxon>
        <taxon>Mycoplasma</taxon>
    </lineage>
</organism>
<gene>
    <name evidence="1" type="ordered locus">WEN_00625</name>
</gene>
<reference evidence="1 2" key="1">
    <citation type="journal article" date="2012" name="J. Bacteriol.">
        <title>Complete genome sequence of Mycoplasma wenyonii strain Massachusetts.</title>
        <authorList>
            <person name="Dos Santos A.P."/>
            <person name="Guimaraes A.M."/>
            <person name="do Nascimento N.C."/>
            <person name="Sanmiguel P.J."/>
            <person name="Messick J.B."/>
        </authorList>
    </citation>
    <scope>NUCLEOTIDE SEQUENCE [LARGE SCALE GENOMIC DNA]</scope>
    <source>
        <strain evidence="1 2">Massachusetts</strain>
    </source>
</reference>
<accession>I6ZID0</accession>
<dbReference type="EMBL" id="CP003703">
    <property type="protein sequence ID" value="AFN64930.1"/>
    <property type="molecule type" value="Genomic_DNA"/>
</dbReference>
<dbReference type="AlphaFoldDB" id="I6ZID0"/>
<dbReference type="RefSeq" id="WP_014849640.1">
    <property type="nucleotide sequence ID" value="NC_018149.1"/>
</dbReference>